<accession>A0A6S7JV04</accession>
<dbReference type="EMBL" id="CACRXK020020514">
    <property type="protein sequence ID" value="CAB4034891.1"/>
    <property type="molecule type" value="Genomic_DNA"/>
</dbReference>
<organism evidence="1 2">
    <name type="scientific">Paramuricea clavata</name>
    <name type="common">Red gorgonian</name>
    <name type="synonym">Violescent sea-whip</name>
    <dbReference type="NCBI Taxonomy" id="317549"/>
    <lineage>
        <taxon>Eukaryota</taxon>
        <taxon>Metazoa</taxon>
        <taxon>Cnidaria</taxon>
        <taxon>Anthozoa</taxon>
        <taxon>Octocorallia</taxon>
        <taxon>Malacalcyonacea</taxon>
        <taxon>Plexauridae</taxon>
        <taxon>Paramuricea</taxon>
    </lineage>
</organism>
<sequence>MEKFELSICLKKFYAVARKQEGREFKVSTLRAIRSGIDRYLKQSLQNKPWSIIGDPVFERVNKTLNAICKKVTREGKIGPVIHKHPITCEQLQKLYESGEITDCDSNNPRKLLQTA</sequence>
<dbReference type="Proteomes" id="UP001152795">
    <property type="component" value="Unassembled WGS sequence"/>
</dbReference>
<proteinExistence type="predicted"/>
<keyword evidence="2" id="KW-1185">Reference proteome</keyword>
<dbReference type="InterPro" id="IPR052787">
    <property type="entry name" value="MAVS"/>
</dbReference>
<dbReference type="PANTHER" id="PTHR21446">
    <property type="entry name" value="DUF3504 DOMAIN-CONTAINING PROTEIN"/>
    <property type="match status" value="1"/>
</dbReference>
<reference evidence="1" key="1">
    <citation type="submission" date="2020-04" db="EMBL/GenBank/DDBJ databases">
        <authorList>
            <person name="Alioto T."/>
            <person name="Alioto T."/>
            <person name="Gomez Garrido J."/>
        </authorList>
    </citation>
    <scope>NUCLEOTIDE SEQUENCE</scope>
    <source>
        <strain evidence="1">A484AB</strain>
    </source>
</reference>
<dbReference type="AlphaFoldDB" id="A0A6S7JV04"/>
<name>A0A6S7JV04_PARCT</name>
<evidence type="ECO:0000313" key="1">
    <source>
        <dbReference type="EMBL" id="CAB4034891.1"/>
    </source>
</evidence>
<gene>
    <name evidence="1" type="ORF">PACLA_8A015512</name>
</gene>
<dbReference type="PANTHER" id="PTHR21446:SF12">
    <property type="entry name" value="POTASSIUM CHANNEL TETRAMERIZATION DOMAIN CONTAINING 1"/>
    <property type="match status" value="1"/>
</dbReference>
<evidence type="ECO:0000313" key="2">
    <source>
        <dbReference type="Proteomes" id="UP001152795"/>
    </source>
</evidence>
<comment type="caution">
    <text evidence="1">The sequence shown here is derived from an EMBL/GenBank/DDBJ whole genome shotgun (WGS) entry which is preliminary data.</text>
</comment>
<dbReference type="OrthoDB" id="5950654at2759"/>
<protein>
    <submittedName>
        <fullName evidence="1">Uncharacterized protein</fullName>
    </submittedName>
</protein>